<proteinExistence type="predicted"/>
<name>A0AB39T8Z6_9ACTN</name>
<dbReference type="EMBL" id="CP163444">
    <property type="protein sequence ID" value="XDQ76457.1"/>
    <property type="molecule type" value="Genomic_DNA"/>
</dbReference>
<gene>
    <name evidence="1" type="ORF">AB5J54_40730</name>
</gene>
<dbReference type="AlphaFoldDB" id="A0AB39T8Z6"/>
<organism evidence="1">
    <name type="scientific">Streptomyces sp. R44</name>
    <dbReference type="NCBI Taxonomy" id="3238633"/>
    <lineage>
        <taxon>Bacteria</taxon>
        <taxon>Bacillati</taxon>
        <taxon>Actinomycetota</taxon>
        <taxon>Actinomycetes</taxon>
        <taxon>Kitasatosporales</taxon>
        <taxon>Streptomycetaceae</taxon>
        <taxon>Streptomyces</taxon>
    </lineage>
</organism>
<evidence type="ECO:0000313" key="1">
    <source>
        <dbReference type="EMBL" id="XDQ76457.1"/>
    </source>
</evidence>
<reference evidence="1" key="1">
    <citation type="submission" date="2024-07" db="EMBL/GenBank/DDBJ databases">
        <authorList>
            <person name="Yu S.T."/>
        </authorList>
    </citation>
    <scope>NUCLEOTIDE SEQUENCE</scope>
    <source>
        <strain evidence="1">R44</strain>
    </source>
</reference>
<dbReference type="RefSeq" id="WP_369149075.1">
    <property type="nucleotide sequence ID" value="NZ_CP163444.1"/>
</dbReference>
<protein>
    <submittedName>
        <fullName evidence="1">Uncharacterized protein</fullName>
    </submittedName>
</protein>
<accession>A0AB39T8Z6</accession>
<sequence>MADKPHVFGLWDKVRRRWFYVAACHQCDWAYGFNQDITWSMAMTTAEAHAWIQNVAHPTGAAR</sequence>